<protein>
    <submittedName>
        <fullName evidence="1">Uncharacterized protein</fullName>
    </submittedName>
</protein>
<dbReference type="AlphaFoldDB" id="A0A815Z3B5"/>
<accession>A0A815Z3B5</accession>
<evidence type="ECO:0000313" key="1">
    <source>
        <dbReference type="EMBL" id="CAF1578784.1"/>
    </source>
</evidence>
<sequence>MQNLRLSDDILFDLWWIDVDGNIQIIIKSTDLYVYLCKSDRYPKEVHNIKIKPIPPIHLPPQHTVIIKWVNNSFTDDDVREELNMKFESLFSIESMQGTMNERNRHIKVEMFNKNECNKLLNSGKVNLGGLMYSADEFLPSPRILICNRCNLSSHTKKTCSNSDVDLCRRCDYKCKIIDKYRREMIEELKKHPERMPPEVQLFIPSEYRSCLENHLAIDYKCKIIDKYRREMIEELKKHPERMPPEVQLFISSEYRSDDRIKIIYNTETCHQNQHTLHQ</sequence>
<dbReference type="EMBL" id="CAJNOV010015717">
    <property type="protein sequence ID" value="CAF1578784.1"/>
    <property type="molecule type" value="Genomic_DNA"/>
</dbReference>
<proteinExistence type="predicted"/>
<evidence type="ECO:0000313" key="2">
    <source>
        <dbReference type="Proteomes" id="UP000663855"/>
    </source>
</evidence>
<organism evidence="1 2">
    <name type="scientific">Rotaria magnacalcarata</name>
    <dbReference type="NCBI Taxonomy" id="392030"/>
    <lineage>
        <taxon>Eukaryota</taxon>
        <taxon>Metazoa</taxon>
        <taxon>Spiralia</taxon>
        <taxon>Gnathifera</taxon>
        <taxon>Rotifera</taxon>
        <taxon>Eurotatoria</taxon>
        <taxon>Bdelloidea</taxon>
        <taxon>Philodinida</taxon>
        <taxon>Philodinidae</taxon>
        <taxon>Rotaria</taxon>
    </lineage>
</organism>
<name>A0A815Z3B5_9BILA</name>
<comment type="caution">
    <text evidence="1">The sequence shown here is derived from an EMBL/GenBank/DDBJ whole genome shotgun (WGS) entry which is preliminary data.</text>
</comment>
<dbReference type="Proteomes" id="UP000663855">
    <property type="component" value="Unassembled WGS sequence"/>
</dbReference>
<reference evidence="1" key="1">
    <citation type="submission" date="2021-02" db="EMBL/GenBank/DDBJ databases">
        <authorList>
            <person name="Nowell W R."/>
        </authorList>
    </citation>
    <scope>NUCLEOTIDE SEQUENCE</scope>
</reference>
<gene>
    <name evidence="1" type="ORF">CJN711_LOCUS32761</name>
</gene>